<protein>
    <submittedName>
        <fullName evidence="1">Uncharacterized protein</fullName>
    </submittedName>
</protein>
<dbReference type="InterPro" id="IPR037883">
    <property type="entry name" value="Knr4/Smi1-like_sf"/>
</dbReference>
<dbReference type="Proteomes" id="UP000004947">
    <property type="component" value="Unassembled WGS sequence"/>
</dbReference>
<name>A6DFD8_9BACT</name>
<keyword evidence="2" id="KW-1185">Reference proteome</keyword>
<gene>
    <name evidence="1" type="ORF">LNTAR_17248</name>
</gene>
<evidence type="ECO:0000313" key="2">
    <source>
        <dbReference type="Proteomes" id="UP000004947"/>
    </source>
</evidence>
<evidence type="ECO:0000313" key="1">
    <source>
        <dbReference type="EMBL" id="EDM29518.1"/>
    </source>
</evidence>
<proteinExistence type="predicted"/>
<accession>A6DFD8</accession>
<organism evidence="1 2">
    <name type="scientific">Lentisphaera araneosa HTCC2155</name>
    <dbReference type="NCBI Taxonomy" id="313628"/>
    <lineage>
        <taxon>Bacteria</taxon>
        <taxon>Pseudomonadati</taxon>
        <taxon>Lentisphaerota</taxon>
        <taxon>Lentisphaeria</taxon>
        <taxon>Lentisphaerales</taxon>
        <taxon>Lentisphaeraceae</taxon>
        <taxon>Lentisphaera</taxon>
    </lineage>
</organism>
<dbReference type="RefSeq" id="WP_007276640.1">
    <property type="nucleotide sequence ID" value="NZ_ABCK01000001.1"/>
</dbReference>
<dbReference type="SUPFAM" id="SSF160631">
    <property type="entry name" value="SMI1/KNR4-like"/>
    <property type="match status" value="1"/>
</dbReference>
<dbReference type="AlphaFoldDB" id="A6DFD8"/>
<comment type="caution">
    <text evidence="1">The sequence shown here is derived from an EMBL/GenBank/DDBJ whole genome shotgun (WGS) entry which is preliminary data.</text>
</comment>
<dbReference type="EMBL" id="ABCK01000001">
    <property type="protein sequence ID" value="EDM29518.1"/>
    <property type="molecule type" value="Genomic_DNA"/>
</dbReference>
<reference evidence="1 2" key="1">
    <citation type="journal article" date="2010" name="J. Bacteriol.">
        <title>Genome sequence of Lentisphaera araneosa HTCC2155T, the type species of the order Lentisphaerales in the phylum Lentisphaerae.</title>
        <authorList>
            <person name="Thrash J.C."/>
            <person name="Cho J.C."/>
            <person name="Vergin K.L."/>
            <person name="Morris R.M."/>
            <person name="Giovannoni S.J."/>
        </authorList>
    </citation>
    <scope>NUCLEOTIDE SEQUENCE [LARGE SCALE GENOMIC DNA]</scope>
    <source>
        <strain evidence="1 2">HTCC2155</strain>
    </source>
</reference>
<sequence>MKTQTSRYSDFIKNHNHTDIYIFPRYMSQYKTTLRTWTLFSSSKKLSEFFDMQVIMNQHINACIETSEDNIIISDLGFIHPRRLLNSTVIGRSHKEFLYIDHADNDSIWILFTENMSVQKVAKNFDDWISNSQTESSYVQELLQSLDNCTSGTKKRVKRKQFS</sequence>